<keyword evidence="2" id="KW-1185">Reference proteome</keyword>
<comment type="caution">
    <text evidence="1">The sequence shown here is derived from an EMBL/GenBank/DDBJ whole genome shotgun (WGS) entry which is preliminary data.</text>
</comment>
<name>A0ABD2ZP66_9GENT</name>
<accession>A0ABD2ZP66</accession>
<sequence>MMRSSIAKLSPLSDIQGTISQATTASWSTELTPSATNMAEQLAVTPPSITIGQCFAEATSISTAAASEHANSVDVTHNLSVACGSSTARQNFSIVKQGALVIVEPIVDTKGTILCLSVQTQEKDDMVGCGKKAISHGKGKFSKVVCSASNLNSIES</sequence>
<protein>
    <submittedName>
        <fullName evidence="1">Uncharacterized protein</fullName>
    </submittedName>
</protein>
<evidence type="ECO:0000313" key="1">
    <source>
        <dbReference type="EMBL" id="KAL3520661.1"/>
    </source>
</evidence>
<gene>
    <name evidence="1" type="ORF">ACH5RR_018810</name>
</gene>
<dbReference type="EMBL" id="JBJUIK010000008">
    <property type="protein sequence ID" value="KAL3520661.1"/>
    <property type="molecule type" value="Genomic_DNA"/>
</dbReference>
<proteinExistence type="predicted"/>
<dbReference type="Proteomes" id="UP001630127">
    <property type="component" value="Unassembled WGS sequence"/>
</dbReference>
<dbReference type="AlphaFoldDB" id="A0ABD2ZP66"/>
<reference evidence="1 2" key="1">
    <citation type="submission" date="2024-11" db="EMBL/GenBank/DDBJ databases">
        <title>A near-complete genome assembly of Cinchona calisaya.</title>
        <authorList>
            <person name="Lian D.C."/>
            <person name="Zhao X.W."/>
            <person name="Wei L."/>
        </authorList>
    </citation>
    <scope>NUCLEOTIDE SEQUENCE [LARGE SCALE GENOMIC DNA]</scope>
    <source>
        <tissue evidence="1">Nenye</tissue>
    </source>
</reference>
<evidence type="ECO:0000313" key="2">
    <source>
        <dbReference type="Proteomes" id="UP001630127"/>
    </source>
</evidence>
<organism evidence="1 2">
    <name type="scientific">Cinchona calisaya</name>
    <dbReference type="NCBI Taxonomy" id="153742"/>
    <lineage>
        <taxon>Eukaryota</taxon>
        <taxon>Viridiplantae</taxon>
        <taxon>Streptophyta</taxon>
        <taxon>Embryophyta</taxon>
        <taxon>Tracheophyta</taxon>
        <taxon>Spermatophyta</taxon>
        <taxon>Magnoliopsida</taxon>
        <taxon>eudicotyledons</taxon>
        <taxon>Gunneridae</taxon>
        <taxon>Pentapetalae</taxon>
        <taxon>asterids</taxon>
        <taxon>lamiids</taxon>
        <taxon>Gentianales</taxon>
        <taxon>Rubiaceae</taxon>
        <taxon>Cinchonoideae</taxon>
        <taxon>Cinchoneae</taxon>
        <taxon>Cinchona</taxon>
    </lineage>
</organism>